<evidence type="ECO:0000313" key="2">
    <source>
        <dbReference type="Proteomes" id="UP000708576"/>
    </source>
</evidence>
<proteinExistence type="predicted"/>
<reference evidence="1 2" key="1">
    <citation type="journal article" date="2015" name="Int. J. Syst. Evol. Microbiol.">
        <title>Carboxylicivirga linearis sp. nov., isolated from a sea cucumber culture pond.</title>
        <authorList>
            <person name="Wang F.Q."/>
            <person name="Zhou Y.X."/>
            <person name="Lin X.Z."/>
            <person name="Chen G.J."/>
            <person name="Du Z.J."/>
        </authorList>
    </citation>
    <scope>NUCLEOTIDE SEQUENCE [LARGE SCALE GENOMIC DNA]</scope>
    <source>
        <strain evidence="1 2">FB218</strain>
    </source>
</reference>
<dbReference type="RefSeq" id="WP_212215596.1">
    <property type="nucleotide sequence ID" value="NZ_JAGUCO010000004.1"/>
</dbReference>
<keyword evidence="2" id="KW-1185">Reference proteome</keyword>
<gene>
    <name evidence="1" type="ORF">KEM10_08685</name>
</gene>
<dbReference type="Proteomes" id="UP000708576">
    <property type="component" value="Unassembled WGS sequence"/>
</dbReference>
<evidence type="ECO:0000313" key="1">
    <source>
        <dbReference type="EMBL" id="MBS2098354.1"/>
    </source>
</evidence>
<accession>A0ABS5JTX4</accession>
<dbReference type="EMBL" id="JAGUCO010000004">
    <property type="protein sequence ID" value="MBS2098354.1"/>
    <property type="molecule type" value="Genomic_DNA"/>
</dbReference>
<organism evidence="1 2">
    <name type="scientific">Carboxylicivirga linearis</name>
    <dbReference type="NCBI Taxonomy" id="1628157"/>
    <lineage>
        <taxon>Bacteria</taxon>
        <taxon>Pseudomonadati</taxon>
        <taxon>Bacteroidota</taxon>
        <taxon>Bacteroidia</taxon>
        <taxon>Marinilabiliales</taxon>
        <taxon>Marinilabiliaceae</taxon>
        <taxon>Carboxylicivirga</taxon>
    </lineage>
</organism>
<sequence>MKTSYEKIYEKSRILITGVNQIKEIKQRISPVYTEERLAEGTELLKLAKQSMITQDKEIIESSMATKAYHEVDEHLHTILVKVRKAIRYFFKDDQLVQASMHINDPIPTDYNGWKTLCERVMNGIILYPAVQDKLEWIGISQEVVTQCKSDLEKLDQLKSDAARESGEAQVASDTKKQAFKNLKDYCIDLRECLDLFFEDDERQQLEKVGISVH</sequence>
<name>A0ABS5JTX4_9BACT</name>
<protein>
    <submittedName>
        <fullName evidence="1">Uncharacterized protein</fullName>
    </submittedName>
</protein>
<comment type="caution">
    <text evidence="1">The sequence shown here is derived from an EMBL/GenBank/DDBJ whole genome shotgun (WGS) entry which is preliminary data.</text>
</comment>